<dbReference type="Proteomes" id="UP000694565">
    <property type="component" value="Unplaced"/>
</dbReference>
<reference evidence="5" key="2">
    <citation type="submission" date="2025-09" db="UniProtKB">
        <authorList>
            <consortium name="Ensembl"/>
        </authorList>
    </citation>
    <scope>IDENTIFICATION</scope>
</reference>
<dbReference type="Ensembl" id="ENSCLMT00005043251.1">
    <property type="protein sequence ID" value="ENSCLMP00005041730.1"/>
    <property type="gene ID" value="ENSCLMG00005019532.1"/>
</dbReference>
<dbReference type="InterPro" id="IPR009071">
    <property type="entry name" value="HMG_box_dom"/>
</dbReference>
<dbReference type="GeneTree" id="ENSGT00940000159497"/>
<dbReference type="PANTHER" id="PTHR45781">
    <property type="entry name" value="AGAP000281-PA"/>
    <property type="match status" value="1"/>
</dbReference>
<dbReference type="AlphaFoldDB" id="A0A8C3AH31"/>
<dbReference type="Gene3D" id="1.10.30.10">
    <property type="entry name" value="High mobility group box domain"/>
    <property type="match status" value="1"/>
</dbReference>
<dbReference type="InterPro" id="IPR036910">
    <property type="entry name" value="HMG_box_dom_sf"/>
</dbReference>
<dbReference type="PANTHER" id="PTHR45781:SF4">
    <property type="entry name" value="THYMOCYTE SELECTION-ASSOCIATED HIGH MOBILITY GROUP BOX PROTEIN TOX"/>
    <property type="match status" value="1"/>
</dbReference>
<dbReference type="GO" id="GO:0031490">
    <property type="term" value="F:chromatin DNA binding"/>
    <property type="evidence" value="ECO:0007669"/>
    <property type="project" value="TreeGrafter"/>
</dbReference>
<proteinExistence type="predicted"/>
<dbReference type="InterPro" id="IPR051365">
    <property type="entry name" value="TOX_HMG-box_domain"/>
</dbReference>
<evidence type="ECO:0000313" key="6">
    <source>
        <dbReference type="Proteomes" id="UP000694565"/>
    </source>
</evidence>
<evidence type="ECO:0000256" key="1">
    <source>
        <dbReference type="ARBA" id="ARBA00004123"/>
    </source>
</evidence>
<feature type="domain" description="HMG box" evidence="4">
    <location>
        <begin position="11"/>
        <end position="56"/>
    </location>
</feature>
<evidence type="ECO:0000256" key="2">
    <source>
        <dbReference type="ARBA" id="ARBA00023125"/>
    </source>
</evidence>
<dbReference type="GO" id="GO:0005634">
    <property type="term" value="C:nucleus"/>
    <property type="evidence" value="ECO:0007669"/>
    <property type="project" value="UniProtKB-SubCell"/>
</dbReference>
<evidence type="ECO:0000259" key="4">
    <source>
        <dbReference type="Pfam" id="PF00505"/>
    </source>
</evidence>
<dbReference type="Pfam" id="PF00505">
    <property type="entry name" value="HMG_box"/>
    <property type="match status" value="1"/>
</dbReference>
<name>A0A8C3AH31_CYCLU</name>
<dbReference type="SUPFAM" id="SSF47095">
    <property type="entry name" value="HMG-box"/>
    <property type="match status" value="1"/>
</dbReference>
<dbReference type="GO" id="GO:0006357">
    <property type="term" value="P:regulation of transcription by RNA polymerase II"/>
    <property type="evidence" value="ECO:0007669"/>
    <property type="project" value="TreeGrafter"/>
</dbReference>
<comment type="subcellular location">
    <subcellularLocation>
        <location evidence="1">Nucleus</location>
    </subcellularLocation>
</comment>
<dbReference type="GO" id="GO:0002521">
    <property type="term" value="P:leukocyte differentiation"/>
    <property type="evidence" value="ECO:0007669"/>
    <property type="project" value="TreeGrafter"/>
</dbReference>
<organism evidence="5 6">
    <name type="scientific">Cyclopterus lumpus</name>
    <name type="common">Lumpsucker</name>
    <dbReference type="NCBI Taxonomy" id="8103"/>
    <lineage>
        <taxon>Eukaryota</taxon>
        <taxon>Metazoa</taxon>
        <taxon>Chordata</taxon>
        <taxon>Craniata</taxon>
        <taxon>Vertebrata</taxon>
        <taxon>Euteleostomi</taxon>
        <taxon>Actinopterygii</taxon>
        <taxon>Neopterygii</taxon>
        <taxon>Teleostei</taxon>
        <taxon>Neoteleostei</taxon>
        <taxon>Acanthomorphata</taxon>
        <taxon>Eupercaria</taxon>
        <taxon>Perciformes</taxon>
        <taxon>Cottioidei</taxon>
        <taxon>Cottales</taxon>
        <taxon>Cyclopteridae</taxon>
        <taxon>Cyclopterus</taxon>
    </lineage>
</organism>
<keyword evidence="2" id="KW-0238">DNA-binding</keyword>
<reference evidence="5" key="1">
    <citation type="submission" date="2025-08" db="UniProtKB">
        <authorList>
            <consortium name="Ensembl"/>
        </authorList>
    </citation>
    <scope>IDENTIFICATION</scope>
</reference>
<protein>
    <recommendedName>
        <fullName evidence="4">HMG box domain-containing protein</fullName>
    </recommendedName>
</protein>
<keyword evidence="3" id="KW-0539">Nucleus</keyword>
<evidence type="ECO:0000313" key="5">
    <source>
        <dbReference type="Ensembl" id="ENSCLMP00005041730.1"/>
    </source>
</evidence>
<accession>A0A8C3AH31</accession>
<keyword evidence="6" id="KW-1185">Reference proteome</keyword>
<sequence>MPVFQSRGWDTQANIKAQNPNATFGEVSKIVASMWDGLGEEQKQEYLKQLAAYRASLVSQVLHTHTHTHSDNPSSWHLTGALKG</sequence>
<evidence type="ECO:0000256" key="3">
    <source>
        <dbReference type="ARBA" id="ARBA00023242"/>
    </source>
</evidence>